<dbReference type="Proteomes" id="UP000593758">
    <property type="component" value="Chromosome"/>
</dbReference>
<dbReference type="RefSeq" id="WP_193498028.1">
    <property type="nucleotide sequence ID" value="NZ_CP063169.1"/>
</dbReference>
<sequence length="165" mass="18187">MTETTIALVVALAGGAGAFLGASVTTLFNVRTQDKTHRREQLSRDAETLGPIREYLEIIINPKRLAINAPVNDQDVQALYEKFLGQRDHHLAAVNVMAAGHPDPAVRSTAKEFGTELYNAGHSAGWILRDALREGRLYNAANEDHQNALELLDKLYKFTTAYGDK</sequence>
<organism evidence="2 3">
    <name type="scientific">Ruania alkalisoli</name>
    <dbReference type="NCBI Taxonomy" id="2779775"/>
    <lineage>
        <taxon>Bacteria</taxon>
        <taxon>Bacillati</taxon>
        <taxon>Actinomycetota</taxon>
        <taxon>Actinomycetes</taxon>
        <taxon>Micrococcales</taxon>
        <taxon>Ruaniaceae</taxon>
        <taxon>Ruania</taxon>
    </lineage>
</organism>
<feature type="transmembrane region" description="Helical" evidence="1">
    <location>
        <begin position="6"/>
        <end position="30"/>
    </location>
</feature>
<gene>
    <name evidence="2" type="ORF">IM660_03435</name>
</gene>
<proteinExistence type="predicted"/>
<evidence type="ECO:0000313" key="3">
    <source>
        <dbReference type="Proteomes" id="UP000593758"/>
    </source>
</evidence>
<keyword evidence="1" id="KW-0812">Transmembrane</keyword>
<dbReference type="KEGG" id="halt:IM660_03435"/>
<dbReference type="AlphaFoldDB" id="A0A7M1SV01"/>
<name>A0A7M1SV01_9MICO</name>
<keyword evidence="3" id="KW-1185">Reference proteome</keyword>
<dbReference type="EMBL" id="CP063169">
    <property type="protein sequence ID" value="QOR71365.1"/>
    <property type="molecule type" value="Genomic_DNA"/>
</dbReference>
<reference evidence="2 3" key="1">
    <citation type="submission" date="2020-10" db="EMBL/GenBank/DDBJ databases">
        <title>Haloactinobacterium sp. RN3S43, a bacterium isolated from saline soil.</title>
        <authorList>
            <person name="Sun J.-Q."/>
        </authorList>
    </citation>
    <scope>NUCLEOTIDE SEQUENCE [LARGE SCALE GENOMIC DNA]</scope>
    <source>
        <strain evidence="2 3">RN3S43</strain>
    </source>
</reference>
<protein>
    <submittedName>
        <fullName evidence="2">Uncharacterized protein</fullName>
    </submittedName>
</protein>
<evidence type="ECO:0000313" key="2">
    <source>
        <dbReference type="EMBL" id="QOR71365.1"/>
    </source>
</evidence>
<keyword evidence="1" id="KW-0472">Membrane</keyword>
<keyword evidence="1" id="KW-1133">Transmembrane helix</keyword>
<evidence type="ECO:0000256" key="1">
    <source>
        <dbReference type="SAM" id="Phobius"/>
    </source>
</evidence>
<accession>A0A7M1SV01</accession>